<dbReference type="Gene3D" id="1.10.10.10">
    <property type="entry name" value="Winged helix-like DNA-binding domain superfamily/Winged helix DNA-binding domain"/>
    <property type="match status" value="1"/>
</dbReference>
<keyword evidence="4" id="KW-1185">Reference proteome</keyword>
<dbReference type="Proteomes" id="UP000589036">
    <property type="component" value="Unassembled WGS sequence"/>
</dbReference>
<evidence type="ECO:0000256" key="1">
    <source>
        <dbReference type="SAM" id="MobiDB-lite"/>
    </source>
</evidence>
<comment type="caution">
    <text evidence="3">The sequence shown here is derived from an EMBL/GenBank/DDBJ whole genome shotgun (WGS) entry which is preliminary data.</text>
</comment>
<feature type="region of interest" description="Disordered" evidence="1">
    <location>
        <begin position="1"/>
        <end position="22"/>
    </location>
</feature>
<dbReference type="InterPro" id="IPR036388">
    <property type="entry name" value="WH-like_DNA-bd_sf"/>
</dbReference>
<keyword evidence="3" id="KW-0238">DNA-binding</keyword>
<name>A0A852TMX6_9ACTN</name>
<gene>
    <name evidence="3" type="ORF">HDA32_000429</name>
</gene>
<dbReference type="InterPro" id="IPR000835">
    <property type="entry name" value="HTH_MarR-typ"/>
</dbReference>
<evidence type="ECO:0000259" key="2">
    <source>
        <dbReference type="PROSITE" id="PS50995"/>
    </source>
</evidence>
<feature type="compositionally biased region" description="Basic and acidic residues" evidence="1">
    <location>
        <begin position="13"/>
        <end position="22"/>
    </location>
</feature>
<organism evidence="3 4">
    <name type="scientific">Spinactinospora alkalitolerans</name>
    <dbReference type="NCBI Taxonomy" id="687207"/>
    <lineage>
        <taxon>Bacteria</taxon>
        <taxon>Bacillati</taxon>
        <taxon>Actinomycetota</taxon>
        <taxon>Actinomycetes</taxon>
        <taxon>Streptosporangiales</taxon>
        <taxon>Nocardiopsidaceae</taxon>
        <taxon>Spinactinospora</taxon>
    </lineage>
</organism>
<proteinExistence type="predicted"/>
<dbReference type="AlphaFoldDB" id="A0A852TMX6"/>
<dbReference type="InterPro" id="IPR036390">
    <property type="entry name" value="WH_DNA-bd_sf"/>
</dbReference>
<feature type="domain" description="HTH marR-type" evidence="2">
    <location>
        <begin position="1"/>
        <end position="70"/>
    </location>
</feature>
<dbReference type="SUPFAM" id="SSF46785">
    <property type="entry name" value="Winged helix' DNA-binding domain"/>
    <property type="match status" value="1"/>
</dbReference>
<dbReference type="GO" id="GO:0003700">
    <property type="term" value="F:DNA-binding transcription factor activity"/>
    <property type="evidence" value="ECO:0007669"/>
    <property type="project" value="InterPro"/>
</dbReference>
<evidence type="ECO:0000313" key="4">
    <source>
        <dbReference type="Proteomes" id="UP000589036"/>
    </source>
</evidence>
<protein>
    <submittedName>
        <fullName evidence="3">DNA-binding MarR family transcriptional regulator</fullName>
    </submittedName>
</protein>
<dbReference type="EMBL" id="JACCCC010000001">
    <property type="protein sequence ID" value="NYE45309.1"/>
    <property type="molecule type" value="Genomic_DNA"/>
</dbReference>
<dbReference type="PROSITE" id="PS50995">
    <property type="entry name" value="HTH_MARR_2"/>
    <property type="match status" value="1"/>
</dbReference>
<accession>A0A852TMX6</accession>
<dbReference type="GO" id="GO:0003677">
    <property type="term" value="F:DNA binding"/>
    <property type="evidence" value="ECO:0007669"/>
    <property type="project" value="UniProtKB-KW"/>
</dbReference>
<sequence length="84" mass="9271">MIDRLENGGYVRRTTDPGDRRKGVVEAVPERVHEVAEVFEPSRRHMATLADRYGSDEIGLLFDLFAHATAAFKAATAEIRAGGE</sequence>
<evidence type="ECO:0000313" key="3">
    <source>
        <dbReference type="EMBL" id="NYE45309.1"/>
    </source>
</evidence>
<reference evidence="3 4" key="1">
    <citation type="submission" date="2020-07" db="EMBL/GenBank/DDBJ databases">
        <title>Sequencing the genomes of 1000 actinobacteria strains.</title>
        <authorList>
            <person name="Klenk H.-P."/>
        </authorList>
    </citation>
    <scope>NUCLEOTIDE SEQUENCE [LARGE SCALE GENOMIC DNA]</scope>
    <source>
        <strain evidence="3 4">CXB654</strain>
    </source>
</reference>